<dbReference type="InterPro" id="IPR051117">
    <property type="entry name" value="TRG_var/const_region"/>
</dbReference>
<reference evidence="8" key="2">
    <citation type="submission" date="2025-09" db="UniProtKB">
        <authorList>
            <consortium name="Ensembl"/>
        </authorList>
    </citation>
    <scope>IDENTIFICATION</scope>
</reference>
<evidence type="ECO:0000256" key="4">
    <source>
        <dbReference type="ARBA" id="ARBA00023136"/>
    </source>
</evidence>
<evidence type="ECO:0000259" key="7">
    <source>
        <dbReference type="SMART" id="SM00409"/>
    </source>
</evidence>
<comment type="subcellular location">
    <subcellularLocation>
        <location evidence="1">Membrane</location>
    </subcellularLocation>
</comment>
<dbReference type="PANTHER" id="PTHR19256:SF65">
    <property type="entry name" value="T CELL RECEPTOR GAMMA CONSTANT 1-RELATED"/>
    <property type="match status" value="1"/>
</dbReference>
<evidence type="ECO:0000313" key="9">
    <source>
        <dbReference type="Proteomes" id="UP001108240"/>
    </source>
</evidence>
<sequence>NNTQRILMVSLMAAVFGVTLEQGQQILVKAVGKTSYLPCKVTGLQSWNCIHWYQKREGEAPSRLLYISAVGTFIHDTNNPQANDFTVDRTQLYNLKLSNTKPIHAAVYFCAYWDSNNHTENIHTHTVH</sequence>
<dbReference type="OMA" id="TENIHTH"/>
<dbReference type="GeneTree" id="ENSGT00940000168125"/>
<evidence type="ECO:0000256" key="5">
    <source>
        <dbReference type="ARBA" id="ARBA00023170"/>
    </source>
</evidence>
<feature type="domain" description="Immunoglobulin" evidence="7">
    <location>
        <begin position="24"/>
        <end position="128"/>
    </location>
</feature>
<dbReference type="Ensembl" id="ENSCCRT00000050333.2">
    <property type="protein sequence ID" value="ENSCCRP00000046442.1"/>
    <property type="gene ID" value="ENSCCRG00000024769.2"/>
</dbReference>
<protein>
    <recommendedName>
        <fullName evidence="7">Immunoglobulin domain-containing protein</fullName>
    </recommendedName>
</protein>
<organism evidence="8 9">
    <name type="scientific">Cyprinus carpio carpio</name>
    <dbReference type="NCBI Taxonomy" id="630221"/>
    <lineage>
        <taxon>Eukaryota</taxon>
        <taxon>Metazoa</taxon>
        <taxon>Chordata</taxon>
        <taxon>Craniata</taxon>
        <taxon>Vertebrata</taxon>
        <taxon>Euteleostomi</taxon>
        <taxon>Actinopterygii</taxon>
        <taxon>Neopterygii</taxon>
        <taxon>Teleostei</taxon>
        <taxon>Ostariophysi</taxon>
        <taxon>Cypriniformes</taxon>
        <taxon>Cyprinidae</taxon>
        <taxon>Cyprininae</taxon>
        <taxon>Cyprinus</taxon>
    </lineage>
</organism>
<dbReference type="Pfam" id="PF07686">
    <property type="entry name" value="V-set"/>
    <property type="match status" value="1"/>
</dbReference>
<evidence type="ECO:0000256" key="6">
    <source>
        <dbReference type="ARBA" id="ARBA00023319"/>
    </source>
</evidence>
<keyword evidence="4" id="KW-0472">Membrane</keyword>
<evidence type="ECO:0000256" key="3">
    <source>
        <dbReference type="ARBA" id="ARBA00022989"/>
    </source>
</evidence>
<dbReference type="Proteomes" id="UP001108240">
    <property type="component" value="Unplaced"/>
</dbReference>
<dbReference type="AlphaFoldDB" id="A0A8C1CFC3"/>
<dbReference type="Gene3D" id="2.60.40.10">
    <property type="entry name" value="Immunoglobulins"/>
    <property type="match status" value="1"/>
</dbReference>
<evidence type="ECO:0000256" key="1">
    <source>
        <dbReference type="ARBA" id="ARBA00004370"/>
    </source>
</evidence>
<dbReference type="InterPro" id="IPR013783">
    <property type="entry name" value="Ig-like_fold"/>
</dbReference>
<keyword evidence="2" id="KW-0812">Transmembrane</keyword>
<accession>A0A8C1CFC3</accession>
<evidence type="ECO:0000256" key="2">
    <source>
        <dbReference type="ARBA" id="ARBA00022692"/>
    </source>
</evidence>
<keyword evidence="3" id="KW-1133">Transmembrane helix</keyword>
<proteinExistence type="predicted"/>
<dbReference type="InterPro" id="IPR003599">
    <property type="entry name" value="Ig_sub"/>
</dbReference>
<evidence type="ECO:0000313" key="8">
    <source>
        <dbReference type="Ensembl" id="ENSCCRP00000046442.1"/>
    </source>
</evidence>
<dbReference type="PANTHER" id="PTHR19256">
    <property type="entry name" value="T-CELL RECEPTOR GAMMA CHAIN"/>
    <property type="match status" value="1"/>
</dbReference>
<dbReference type="InterPro" id="IPR036179">
    <property type="entry name" value="Ig-like_dom_sf"/>
</dbReference>
<keyword evidence="6" id="KW-0393">Immunoglobulin domain</keyword>
<keyword evidence="5" id="KW-0675">Receptor</keyword>
<dbReference type="InterPro" id="IPR013106">
    <property type="entry name" value="Ig_V-set"/>
</dbReference>
<keyword evidence="9" id="KW-1185">Reference proteome</keyword>
<dbReference type="GO" id="GO:0016020">
    <property type="term" value="C:membrane"/>
    <property type="evidence" value="ECO:0007669"/>
    <property type="project" value="UniProtKB-SubCell"/>
</dbReference>
<name>A0A8C1CFC3_CYPCA</name>
<dbReference type="SMART" id="SM00409">
    <property type="entry name" value="IG"/>
    <property type="match status" value="1"/>
</dbReference>
<reference evidence="8" key="1">
    <citation type="submission" date="2025-08" db="UniProtKB">
        <authorList>
            <consortium name="Ensembl"/>
        </authorList>
    </citation>
    <scope>IDENTIFICATION</scope>
</reference>
<dbReference type="SUPFAM" id="SSF48726">
    <property type="entry name" value="Immunoglobulin"/>
    <property type="match status" value="1"/>
</dbReference>